<dbReference type="PANTHER" id="PTHR36766:SF40">
    <property type="entry name" value="DISEASE RESISTANCE PROTEIN RGA3"/>
    <property type="match status" value="1"/>
</dbReference>
<evidence type="ECO:0000313" key="4">
    <source>
        <dbReference type="Proteomes" id="UP000541444"/>
    </source>
</evidence>
<gene>
    <name evidence="3" type="ORF">GIB67_031777</name>
</gene>
<evidence type="ECO:0000259" key="2">
    <source>
        <dbReference type="Pfam" id="PF00931"/>
    </source>
</evidence>
<dbReference type="AlphaFoldDB" id="A0A7J7L4M1"/>
<dbReference type="PANTHER" id="PTHR36766">
    <property type="entry name" value="PLANT BROAD-SPECTRUM MILDEW RESISTANCE PROTEIN RPW8"/>
    <property type="match status" value="1"/>
</dbReference>
<evidence type="ECO:0000256" key="1">
    <source>
        <dbReference type="SAM" id="MobiDB-lite"/>
    </source>
</evidence>
<dbReference type="GO" id="GO:0043531">
    <property type="term" value="F:ADP binding"/>
    <property type="evidence" value="ECO:0007669"/>
    <property type="project" value="InterPro"/>
</dbReference>
<feature type="compositionally biased region" description="Low complexity" evidence="1">
    <location>
        <begin position="10"/>
        <end position="27"/>
    </location>
</feature>
<dbReference type="InterPro" id="IPR002182">
    <property type="entry name" value="NB-ARC"/>
</dbReference>
<evidence type="ECO:0000313" key="3">
    <source>
        <dbReference type="EMBL" id="KAF6137498.1"/>
    </source>
</evidence>
<dbReference type="OrthoDB" id="2973320at2759"/>
<dbReference type="InterPro" id="IPR027417">
    <property type="entry name" value="P-loop_NTPase"/>
</dbReference>
<dbReference type="Gene3D" id="3.40.50.300">
    <property type="entry name" value="P-loop containing nucleotide triphosphate hydrolases"/>
    <property type="match status" value="1"/>
</dbReference>
<organism evidence="3 4">
    <name type="scientific">Kingdonia uniflora</name>
    <dbReference type="NCBI Taxonomy" id="39325"/>
    <lineage>
        <taxon>Eukaryota</taxon>
        <taxon>Viridiplantae</taxon>
        <taxon>Streptophyta</taxon>
        <taxon>Embryophyta</taxon>
        <taxon>Tracheophyta</taxon>
        <taxon>Spermatophyta</taxon>
        <taxon>Magnoliopsida</taxon>
        <taxon>Ranunculales</taxon>
        <taxon>Circaeasteraceae</taxon>
        <taxon>Kingdonia</taxon>
    </lineage>
</organism>
<dbReference type="Pfam" id="PF00931">
    <property type="entry name" value="NB-ARC"/>
    <property type="match status" value="1"/>
</dbReference>
<comment type="caution">
    <text evidence="3">The sequence shown here is derived from an EMBL/GenBank/DDBJ whole genome shotgun (WGS) entry which is preliminary data.</text>
</comment>
<reference evidence="3 4" key="1">
    <citation type="journal article" date="2020" name="IScience">
        <title>Genome Sequencing of the Endangered Kingdonia uniflora (Circaeasteraceae, Ranunculales) Reveals Potential Mechanisms of Evolutionary Specialization.</title>
        <authorList>
            <person name="Sun Y."/>
            <person name="Deng T."/>
            <person name="Zhang A."/>
            <person name="Moore M.J."/>
            <person name="Landis J.B."/>
            <person name="Lin N."/>
            <person name="Zhang H."/>
            <person name="Zhang X."/>
            <person name="Huang J."/>
            <person name="Zhang X."/>
            <person name="Sun H."/>
            <person name="Wang H."/>
        </authorList>
    </citation>
    <scope>NUCLEOTIDE SEQUENCE [LARGE SCALE GENOMIC DNA]</scope>
    <source>
        <strain evidence="3">TB1705</strain>
        <tissue evidence="3">Leaf</tissue>
    </source>
</reference>
<accession>A0A7J7L4M1</accession>
<keyword evidence="4" id="KW-1185">Reference proteome</keyword>
<sequence>MVRKKKIKLSSSYRSSSSPSLSLTPTRQNNKGKLDEIANGKDKYNFQLTKYEIELPGVRVGTSSVINLSEVCGRKKEKDSIISELVSESSLHNTGISIMSIVGMGGIGTTTLAQLIFNDDKVISYFEKSVWVCVSNPFDLLKLPKHLRENVPDDIELESLHHLLCNSIKGKQFLLVLDDVLTDDPEKWNPLKAALNGGARGSRIVVTTRSARVAMIMGSTHIHHHLELLSEDDLWSLFSGVAFAGRGGGR</sequence>
<dbReference type="PRINTS" id="PR00364">
    <property type="entry name" value="DISEASERSIST"/>
</dbReference>
<dbReference type="SUPFAM" id="SSF52540">
    <property type="entry name" value="P-loop containing nucleoside triphosphate hydrolases"/>
    <property type="match status" value="1"/>
</dbReference>
<dbReference type="Proteomes" id="UP000541444">
    <property type="component" value="Unassembled WGS sequence"/>
</dbReference>
<feature type="region of interest" description="Disordered" evidence="1">
    <location>
        <begin position="1"/>
        <end position="34"/>
    </location>
</feature>
<proteinExistence type="predicted"/>
<protein>
    <recommendedName>
        <fullName evidence="2">NB-ARC domain-containing protein</fullName>
    </recommendedName>
</protein>
<name>A0A7J7L4M1_9MAGN</name>
<dbReference type="EMBL" id="JACGCM010002647">
    <property type="protein sequence ID" value="KAF6137498.1"/>
    <property type="molecule type" value="Genomic_DNA"/>
</dbReference>
<feature type="domain" description="NB-ARC" evidence="2">
    <location>
        <begin position="75"/>
        <end position="244"/>
    </location>
</feature>